<keyword evidence="2" id="KW-0489">Methyltransferase</keyword>
<protein>
    <recommendedName>
        <fullName evidence="6">EEF1A lysine methyltransferase 4</fullName>
    </recommendedName>
</protein>
<sequence length="268" mass="30364">MAELREAEALATPEFWNQRYTKSDGSHPTHEWFRTFEALDPFFEKHLFSQRRPDTSPRIMHLGSGDSVCILCPSPPKSLCFLALFNTSSRFTLAATFTSSSLNTHTRLTSGPDPPQTIPADLSARGYKNQLCLDFSTVVVDLMRQRHADLAGIEWKWADVRDMPGAAPTASVDIAFDKSTLDAMIHGSPWSPPVDVRENTAKYLGEVHRALKDDGVFLYITYRQPHFMRPLLNADNLWDMDMDVLSGGESAFDYYGFILRRKKKKNDI</sequence>
<dbReference type="SUPFAM" id="SSF53335">
    <property type="entry name" value="S-adenosyl-L-methionine-dependent methyltransferases"/>
    <property type="match status" value="1"/>
</dbReference>
<dbReference type="EMBL" id="SDAQ01000098">
    <property type="protein sequence ID" value="KAI3539378.1"/>
    <property type="molecule type" value="Genomic_DNA"/>
</dbReference>
<reference evidence="4" key="1">
    <citation type="submission" date="2019-01" db="EMBL/GenBank/DDBJ databases">
        <title>Colletotrichum abscissum LGMF1257.</title>
        <authorList>
            <person name="Baroncelli R."/>
        </authorList>
    </citation>
    <scope>NUCLEOTIDE SEQUENCE</scope>
    <source>
        <strain evidence="4">Ca142</strain>
    </source>
</reference>
<dbReference type="PANTHER" id="PTHR12176">
    <property type="entry name" value="SAM-DEPENDENT METHYLTRANSFERASE SUPERFAMILY PROTEIN"/>
    <property type="match status" value="1"/>
</dbReference>
<comment type="similarity">
    <text evidence="1">Belongs to the methyltransferase superfamily.</text>
</comment>
<comment type="caution">
    <text evidence="4">The sequence shown here is derived from an EMBL/GenBank/DDBJ whole genome shotgun (WGS) entry which is preliminary data.</text>
</comment>
<keyword evidence="3" id="KW-0808">Transferase</keyword>
<keyword evidence="5" id="KW-1185">Reference proteome</keyword>
<accession>A0A9P9X6V1</accession>
<name>A0A9P9X6V1_9PEZI</name>
<evidence type="ECO:0000313" key="5">
    <source>
        <dbReference type="Proteomes" id="UP001056436"/>
    </source>
</evidence>
<dbReference type="CDD" id="cd02440">
    <property type="entry name" value="AdoMet_MTases"/>
    <property type="match status" value="1"/>
</dbReference>
<evidence type="ECO:0008006" key="6">
    <source>
        <dbReference type="Google" id="ProtNLM"/>
    </source>
</evidence>
<dbReference type="GO" id="GO:0008168">
    <property type="term" value="F:methyltransferase activity"/>
    <property type="evidence" value="ECO:0007669"/>
    <property type="project" value="UniProtKB-KW"/>
</dbReference>
<evidence type="ECO:0000313" key="4">
    <source>
        <dbReference type="EMBL" id="KAI3539378.1"/>
    </source>
</evidence>
<organism evidence="4 5">
    <name type="scientific">Colletotrichum abscissum</name>
    <dbReference type="NCBI Taxonomy" id="1671311"/>
    <lineage>
        <taxon>Eukaryota</taxon>
        <taxon>Fungi</taxon>
        <taxon>Dikarya</taxon>
        <taxon>Ascomycota</taxon>
        <taxon>Pezizomycotina</taxon>
        <taxon>Sordariomycetes</taxon>
        <taxon>Hypocreomycetidae</taxon>
        <taxon>Glomerellales</taxon>
        <taxon>Glomerellaceae</taxon>
        <taxon>Colletotrichum</taxon>
        <taxon>Colletotrichum acutatum species complex</taxon>
    </lineage>
</organism>
<dbReference type="Gene3D" id="3.40.50.150">
    <property type="entry name" value="Vaccinia Virus protein VP39"/>
    <property type="match status" value="1"/>
</dbReference>
<dbReference type="GO" id="GO:0032259">
    <property type="term" value="P:methylation"/>
    <property type="evidence" value="ECO:0007669"/>
    <property type="project" value="UniProtKB-KW"/>
</dbReference>
<proteinExistence type="inferred from homology"/>
<dbReference type="InterPro" id="IPR029063">
    <property type="entry name" value="SAM-dependent_MTases_sf"/>
</dbReference>
<evidence type="ECO:0000256" key="1">
    <source>
        <dbReference type="ARBA" id="ARBA00008361"/>
    </source>
</evidence>
<dbReference type="InterPro" id="IPR051419">
    <property type="entry name" value="Lys/N-term_MeTrsfase_sf"/>
</dbReference>
<dbReference type="AlphaFoldDB" id="A0A9P9X6V1"/>
<dbReference type="OrthoDB" id="411785at2759"/>
<evidence type="ECO:0000256" key="3">
    <source>
        <dbReference type="ARBA" id="ARBA00022679"/>
    </source>
</evidence>
<gene>
    <name evidence="4" type="ORF">CABS02_11423</name>
</gene>
<dbReference type="PANTHER" id="PTHR12176:SF80">
    <property type="entry name" value="EEF1A LYSINE METHYLTRANSFERASE 4"/>
    <property type="match status" value="1"/>
</dbReference>
<dbReference type="Proteomes" id="UP001056436">
    <property type="component" value="Unassembled WGS sequence"/>
</dbReference>
<evidence type="ECO:0000256" key="2">
    <source>
        <dbReference type="ARBA" id="ARBA00022603"/>
    </source>
</evidence>